<evidence type="ECO:0000313" key="3">
    <source>
        <dbReference type="EMBL" id="HAU4357627.1"/>
    </source>
</evidence>
<dbReference type="Proteomes" id="UP000868497">
    <property type="component" value="Unassembled WGS sequence"/>
</dbReference>
<gene>
    <name evidence="3" type="ORF">F6W21_14955</name>
    <name evidence="2" type="ORF">I8Y21_004545</name>
    <name evidence="1" type="ORF">RYF40_002097</name>
</gene>
<evidence type="ECO:0000313" key="4">
    <source>
        <dbReference type="Proteomes" id="UP000868497"/>
    </source>
</evidence>
<evidence type="ECO:0000313" key="1">
    <source>
        <dbReference type="EMBL" id="EML7081661.1"/>
    </source>
</evidence>
<keyword evidence="3" id="KW-0238">DNA-binding</keyword>
<organism evidence="3 4">
    <name type="scientific">Klebsiella oxytoca</name>
    <dbReference type="NCBI Taxonomy" id="571"/>
    <lineage>
        <taxon>Bacteria</taxon>
        <taxon>Pseudomonadati</taxon>
        <taxon>Pseudomonadota</taxon>
        <taxon>Gammaproteobacteria</taxon>
        <taxon>Enterobacterales</taxon>
        <taxon>Enterobacteriaceae</taxon>
        <taxon>Klebsiella/Raoultella group</taxon>
        <taxon>Klebsiella</taxon>
    </lineage>
</organism>
<proteinExistence type="predicted"/>
<sequence>MKITEDNLNEIIDLLNDLICDENLLTRTERLDLVRAVAAIGAMKARVAIVSSQKSSSIKKSGEKKEKVIDPRFPNAGIPWNDNDESMLREVLEPIPEEEIGEHLFWLAEKLGRTPYSVACKIAQIKKLPAEWKDSFRKISDRIRDSKMTIGEYIQAKGHE</sequence>
<protein>
    <submittedName>
        <fullName evidence="3">DNA-binding protein</fullName>
    </submittedName>
</protein>
<dbReference type="AlphaFoldDB" id="A0AAD3UKV9"/>
<comment type="caution">
    <text evidence="3">The sequence shown here is derived from an EMBL/GenBank/DDBJ whole genome shotgun (WGS) entry which is preliminary data.</text>
</comment>
<reference evidence="1" key="3">
    <citation type="submission" date="2024-02" db="EMBL/GenBank/DDBJ databases">
        <authorList>
            <consortium name="Clinical and Environmental Microbiology Branch: Whole genome sequencing antimicrobial resistance pathogens in the healthcare setting"/>
        </authorList>
    </citation>
    <scope>NUCLEOTIDE SEQUENCE</scope>
    <source>
        <strain evidence="1">2023BB-00086</strain>
    </source>
</reference>
<accession>A0AAD3UKV9</accession>
<dbReference type="EMBL" id="DACXIC010000016">
    <property type="protein sequence ID" value="HAU4357627.1"/>
    <property type="molecule type" value="Genomic_DNA"/>
</dbReference>
<evidence type="ECO:0000313" key="2">
    <source>
        <dbReference type="EMBL" id="HAT1683789.1"/>
    </source>
</evidence>
<name>A0AAD3UKV9_KLEOX</name>
<dbReference type="EMBL" id="ABNOCX020000003">
    <property type="protein sequence ID" value="EML7081661.1"/>
    <property type="molecule type" value="Genomic_DNA"/>
</dbReference>
<dbReference type="RefSeq" id="WP_004111080.1">
    <property type="nucleotide sequence ID" value="NZ_ABJALA020000007.1"/>
</dbReference>
<reference evidence="3" key="2">
    <citation type="submission" date="2019-09" db="EMBL/GenBank/DDBJ databases">
        <authorList>
            <consortium name="NCBI Pathogen Detection Project"/>
        </authorList>
    </citation>
    <scope>NUCLEOTIDE SEQUENCE</scope>
    <source>
        <strain evidence="3">AUSMDU00005748</strain>
        <strain evidence="2">R404</strain>
    </source>
</reference>
<dbReference type="GO" id="GO:0003677">
    <property type="term" value="F:DNA binding"/>
    <property type="evidence" value="ECO:0007669"/>
    <property type="project" value="UniProtKB-KW"/>
</dbReference>
<reference evidence="3" key="1">
    <citation type="journal article" date="2018" name="Genome Biol.">
        <title>SKESA: strategic k-mer extension for scrupulous assemblies.</title>
        <authorList>
            <person name="Souvorov A."/>
            <person name="Agarwala R."/>
            <person name="Lipman D.J."/>
        </authorList>
    </citation>
    <scope>NUCLEOTIDE SEQUENCE</scope>
    <source>
        <strain evidence="3">AUSMDU00005748</strain>
        <strain evidence="2">R404</strain>
    </source>
</reference>
<dbReference type="Proteomes" id="UP000856143">
    <property type="component" value="Unassembled WGS sequence"/>
</dbReference>
<dbReference type="EMBL" id="DACSEO010000074">
    <property type="protein sequence ID" value="HAT1683789.1"/>
    <property type="molecule type" value="Genomic_DNA"/>
</dbReference>